<keyword evidence="9" id="KW-1185">Reference proteome</keyword>
<feature type="region of interest" description="Disordered" evidence="6">
    <location>
        <begin position="103"/>
        <end position="156"/>
    </location>
</feature>
<reference evidence="9" key="1">
    <citation type="submission" date="2024-06" db="EMBL/GenBank/DDBJ databases">
        <title>Multi-omics analyses provide insights into the biosynthesis of the anticancer antibiotic pleurotin in Hohenbuehelia grisea.</title>
        <authorList>
            <person name="Weaver J.A."/>
            <person name="Alberti F."/>
        </authorList>
    </citation>
    <scope>NUCLEOTIDE SEQUENCE [LARGE SCALE GENOMIC DNA]</scope>
    <source>
        <strain evidence="9">T-177</strain>
    </source>
</reference>
<dbReference type="EC" id="3.4.19.12" evidence="3"/>
<evidence type="ECO:0000259" key="7">
    <source>
        <dbReference type="PROSITE" id="PS50235"/>
    </source>
</evidence>
<feature type="compositionally biased region" description="Low complexity" evidence="6">
    <location>
        <begin position="820"/>
        <end position="839"/>
    </location>
</feature>
<dbReference type="Pfam" id="PF00443">
    <property type="entry name" value="UCH"/>
    <property type="match status" value="1"/>
</dbReference>
<evidence type="ECO:0000256" key="6">
    <source>
        <dbReference type="SAM" id="MobiDB-lite"/>
    </source>
</evidence>
<feature type="compositionally biased region" description="Basic and acidic residues" evidence="6">
    <location>
        <begin position="1002"/>
        <end position="1036"/>
    </location>
</feature>
<dbReference type="InterPro" id="IPR038765">
    <property type="entry name" value="Papain-like_cys_pep_sf"/>
</dbReference>
<dbReference type="Proteomes" id="UP001556367">
    <property type="component" value="Unassembled WGS sequence"/>
</dbReference>
<dbReference type="CDD" id="cd02663">
    <property type="entry name" value="Peptidase_C19G"/>
    <property type="match status" value="1"/>
</dbReference>
<evidence type="ECO:0000256" key="5">
    <source>
        <dbReference type="ARBA" id="ARBA00022801"/>
    </source>
</evidence>
<gene>
    <name evidence="8" type="ORF">HGRIS_008536</name>
</gene>
<comment type="catalytic activity">
    <reaction evidence="1">
        <text>Thiol-dependent hydrolysis of ester, thioester, amide, peptide and isopeptide bonds formed by the C-terminal Gly of ubiquitin (a 76-residue protein attached to proteins as an intracellular targeting signal).</text>
        <dbReference type="EC" id="3.4.19.12"/>
    </reaction>
</comment>
<evidence type="ECO:0000256" key="3">
    <source>
        <dbReference type="ARBA" id="ARBA00012759"/>
    </source>
</evidence>
<dbReference type="PANTHER" id="PTHR24006:SF733">
    <property type="entry name" value="RE52890P"/>
    <property type="match status" value="1"/>
</dbReference>
<dbReference type="SUPFAM" id="SSF54001">
    <property type="entry name" value="Cysteine proteinases"/>
    <property type="match status" value="1"/>
</dbReference>
<feature type="domain" description="USP" evidence="7">
    <location>
        <begin position="53"/>
        <end position="489"/>
    </location>
</feature>
<feature type="compositionally biased region" description="Basic and acidic residues" evidence="6">
    <location>
        <begin position="672"/>
        <end position="688"/>
    </location>
</feature>
<keyword evidence="4" id="KW-0645">Protease</keyword>
<dbReference type="PANTHER" id="PTHR24006">
    <property type="entry name" value="UBIQUITIN CARBOXYL-TERMINAL HYDROLASE"/>
    <property type="match status" value="1"/>
</dbReference>
<evidence type="ECO:0000256" key="4">
    <source>
        <dbReference type="ARBA" id="ARBA00022670"/>
    </source>
</evidence>
<feature type="compositionally biased region" description="Basic and acidic residues" evidence="6">
    <location>
        <begin position="721"/>
        <end position="730"/>
    </location>
</feature>
<protein>
    <recommendedName>
        <fullName evidence="3">ubiquitinyl hydrolase 1</fullName>
        <ecNumber evidence="3">3.4.19.12</ecNumber>
    </recommendedName>
</protein>
<evidence type="ECO:0000256" key="1">
    <source>
        <dbReference type="ARBA" id="ARBA00000707"/>
    </source>
</evidence>
<feature type="compositionally biased region" description="Low complexity" evidence="6">
    <location>
        <begin position="103"/>
        <end position="115"/>
    </location>
</feature>
<evidence type="ECO:0000256" key="2">
    <source>
        <dbReference type="ARBA" id="ARBA00009085"/>
    </source>
</evidence>
<dbReference type="InterPro" id="IPR001394">
    <property type="entry name" value="Peptidase_C19_UCH"/>
</dbReference>
<sequence length="1053" mass="114526">MAKAKAKWIFSMPGQHNAASNATASGSGTASAKTAAENEAQRVVLTTAEAKKFGLENFGNTCYANSVIQALYFCTPFRELVMQATDASVTAQVQAPASPVTLTSTASTPALAQTAPPSPMPFRRKPERKQSSTGQPHVPAVDDPHTPNGSSLSNGVILSPTQAIAPSSMPSLPIPPSAPTSIPINPPSLFSALRSLYVHISTHPLEKGTVQPRAFIEKLKEVNEIFRSTTMHQDAHEFLNFLLNRIVEEVEEERRALKEDDLSNSIATLSPTIVTTTTNSNSGTATQDATLVHKLFEGILTSETRCLTCETLSSRDESFLDLSIDIEQNSSVTACLRQFSASEMLCQKNKFFCDSCCDLQEAEKRMKIKKLPNVLALHLKRFKYQEDLRKYVKLAYRVAFPVELRLFNTVDDADDADRLYELFAIVVHIGNGPHHGHYVSIIKTLGSWLVFDDVNVYPIAESDIPKYFGDPAGASSNSGSAYVLYYQAKDIDLVGLGLRQEAEEASAVVGESASGTEEDVLVNGNDVLDDAPLLPPGLLVEDFEGSISSSEQPLPPVRDPAAQMTQTQINGHGGHAATMSPKASVTGLLHHMMRRTGSTSGPATTGRVEGRRSVVEHDPRPSNLVDEIKDTEAVNGSGPAVPVVDTKEVKEKKKEGKEKSGGGWFGKRKSFRLGDKDKDKDKDRERSAHPASPSEHASSAADASTSPSTPSSNWFKTSAHPPKDKTKRQVESTTVFDISPSHNRHSTAGSEHGHHFNFHLHRHEHPEHPNGSAVNGSEMTELPNDGATRSFKVIRPQTSAGLVTPPPALSMPPAVNGQESPISRTPSSATSSSAVPLPSQSTSHEPRELPLPPIRQERPQESADTPFPTRSGPRPLPPIPWAPEHQKSLSHLPTLNETRRRPSTAGHQPIPQSSPPPPVPSMAAYQRDLNRSTNGHADPTKGKSRDDGLVRHSMTVDDESRTDHAGPVGGVASSLGSTNSASSNFKRATRKLSLTAPMLGFGKRDKDRDKEKERERERQRDVDYRAREHEKDRQKDILPPSSFPQFTGMTPRF</sequence>
<dbReference type="InterPro" id="IPR028889">
    <property type="entry name" value="USP"/>
</dbReference>
<evidence type="ECO:0000313" key="8">
    <source>
        <dbReference type="EMBL" id="KAL0951876.1"/>
    </source>
</evidence>
<evidence type="ECO:0000313" key="9">
    <source>
        <dbReference type="Proteomes" id="UP001556367"/>
    </source>
</evidence>
<dbReference type="PROSITE" id="PS00972">
    <property type="entry name" value="USP_1"/>
    <property type="match status" value="1"/>
</dbReference>
<feature type="compositionally biased region" description="Polar residues" evidence="6">
    <location>
        <begin position="1043"/>
        <end position="1053"/>
    </location>
</feature>
<dbReference type="PROSITE" id="PS50235">
    <property type="entry name" value="USP_3"/>
    <property type="match status" value="1"/>
</dbReference>
<feature type="compositionally biased region" description="Basic and acidic residues" evidence="6">
    <location>
        <begin position="608"/>
        <end position="632"/>
    </location>
</feature>
<feature type="compositionally biased region" description="Basic and acidic residues" evidence="6">
    <location>
        <begin position="938"/>
        <end position="964"/>
    </location>
</feature>
<dbReference type="PROSITE" id="PS00973">
    <property type="entry name" value="USP_2"/>
    <property type="match status" value="1"/>
</dbReference>
<feature type="compositionally biased region" description="Low complexity" evidence="6">
    <location>
        <begin position="972"/>
        <end position="984"/>
    </location>
</feature>
<organism evidence="8 9">
    <name type="scientific">Hohenbuehelia grisea</name>
    <dbReference type="NCBI Taxonomy" id="104357"/>
    <lineage>
        <taxon>Eukaryota</taxon>
        <taxon>Fungi</taxon>
        <taxon>Dikarya</taxon>
        <taxon>Basidiomycota</taxon>
        <taxon>Agaricomycotina</taxon>
        <taxon>Agaricomycetes</taxon>
        <taxon>Agaricomycetidae</taxon>
        <taxon>Agaricales</taxon>
        <taxon>Pleurotineae</taxon>
        <taxon>Pleurotaceae</taxon>
        <taxon>Hohenbuehelia</taxon>
    </lineage>
</organism>
<name>A0ABR3J8J6_9AGAR</name>
<feature type="compositionally biased region" description="Basic and acidic residues" evidence="6">
    <location>
        <begin position="645"/>
        <end position="660"/>
    </location>
</feature>
<feature type="region of interest" description="Disordered" evidence="6">
    <location>
        <begin position="594"/>
        <end position="1053"/>
    </location>
</feature>
<dbReference type="InterPro" id="IPR050164">
    <property type="entry name" value="Peptidase_C19"/>
</dbReference>
<comment type="caution">
    <text evidence="8">The sequence shown here is derived from an EMBL/GenBank/DDBJ whole genome shotgun (WGS) entry which is preliminary data.</text>
</comment>
<comment type="similarity">
    <text evidence="2">Belongs to the peptidase C19 family.</text>
</comment>
<dbReference type="InterPro" id="IPR018200">
    <property type="entry name" value="USP_CS"/>
</dbReference>
<proteinExistence type="inferred from homology"/>
<dbReference type="Gene3D" id="3.90.70.10">
    <property type="entry name" value="Cysteine proteinases"/>
    <property type="match status" value="1"/>
</dbReference>
<accession>A0ABR3J8J6</accession>
<feature type="compositionally biased region" description="Polar residues" evidence="6">
    <location>
        <begin position="147"/>
        <end position="156"/>
    </location>
</feature>
<dbReference type="EMBL" id="JASNQZ010000011">
    <property type="protein sequence ID" value="KAL0951876.1"/>
    <property type="molecule type" value="Genomic_DNA"/>
</dbReference>
<feature type="compositionally biased region" description="Low complexity" evidence="6">
    <location>
        <begin position="689"/>
        <end position="712"/>
    </location>
</feature>
<keyword evidence="5" id="KW-0378">Hydrolase</keyword>